<feature type="compositionally biased region" description="Basic and acidic residues" evidence="1">
    <location>
        <begin position="272"/>
        <end position="282"/>
    </location>
</feature>
<feature type="domain" description="Myb-like" evidence="2">
    <location>
        <begin position="275"/>
        <end position="325"/>
    </location>
</feature>
<dbReference type="CDD" id="cd00167">
    <property type="entry name" value="SANT"/>
    <property type="match status" value="2"/>
</dbReference>
<dbReference type="Gene3D" id="1.10.10.60">
    <property type="entry name" value="Homeodomain-like"/>
    <property type="match status" value="1"/>
</dbReference>
<dbReference type="GO" id="GO:0000981">
    <property type="term" value="F:DNA-binding transcription factor activity, RNA polymerase II-specific"/>
    <property type="evidence" value="ECO:0007669"/>
    <property type="project" value="TreeGrafter"/>
</dbReference>
<dbReference type="Pfam" id="PF00249">
    <property type="entry name" value="Myb_DNA-binding"/>
    <property type="match status" value="1"/>
</dbReference>
<dbReference type="EMBL" id="JABCIY010000175">
    <property type="protein sequence ID" value="KAF7190325.1"/>
    <property type="molecule type" value="Genomic_DNA"/>
</dbReference>
<evidence type="ECO:0000313" key="3">
    <source>
        <dbReference type="EMBL" id="KAF7190325.1"/>
    </source>
</evidence>
<feature type="region of interest" description="Disordered" evidence="1">
    <location>
        <begin position="256"/>
        <end position="282"/>
    </location>
</feature>
<evidence type="ECO:0000313" key="4">
    <source>
        <dbReference type="Proteomes" id="UP000660729"/>
    </source>
</evidence>
<gene>
    <name evidence="3" type="ORF">HII31_08656</name>
</gene>
<dbReference type="SUPFAM" id="SSF46689">
    <property type="entry name" value="Homeodomain-like"/>
    <property type="match status" value="1"/>
</dbReference>
<name>A0A8H6VKR9_9PEZI</name>
<evidence type="ECO:0000256" key="1">
    <source>
        <dbReference type="SAM" id="MobiDB-lite"/>
    </source>
</evidence>
<organism evidence="3 4">
    <name type="scientific">Pseudocercospora fuligena</name>
    <dbReference type="NCBI Taxonomy" id="685502"/>
    <lineage>
        <taxon>Eukaryota</taxon>
        <taxon>Fungi</taxon>
        <taxon>Dikarya</taxon>
        <taxon>Ascomycota</taxon>
        <taxon>Pezizomycotina</taxon>
        <taxon>Dothideomycetes</taxon>
        <taxon>Dothideomycetidae</taxon>
        <taxon>Mycosphaerellales</taxon>
        <taxon>Mycosphaerellaceae</taxon>
        <taxon>Pseudocercospora</taxon>
    </lineage>
</organism>
<dbReference type="PANTHER" id="PTHR45614">
    <property type="entry name" value="MYB PROTEIN-RELATED"/>
    <property type="match status" value="1"/>
</dbReference>
<keyword evidence="4" id="KW-1185">Reference proteome</keyword>
<dbReference type="InterPro" id="IPR050560">
    <property type="entry name" value="MYB_TF"/>
</dbReference>
<dbReference type="GO" id="GO:0000978">
    <property type="term" value="F:RNA polymerase II cis-regulatory region sequence-specific DNA binding"/>
    <property type="evidence" value="ECO:0007669"/>
    <property type="project" value="TreeGrafter"/>
</dbReference>
<dbReference type="SMART" id="SM00717">
    <property type="entry name" value="SANT"/>
    <property type="match status" value="3"/>
</dbReference>
<dbReference type="AlphaFoldDB" id="A0A8H6VKR9"/>
<dbReference type="InterPro" id="IPR009057">
    <property type="entry name" value="Homeodomain-like_sf"/>
</dbReference>
<protein>
    <recommendedName>
        <fullName evidence="2">Myb-like domain-containing protein</fullName>
    </recommendedName>
</protein>
<reference evidence="3" key="1">
    <citation type="submission" date="2020-04" db="EMBL/GenBank/DDBJ databases">
        <title>Draft genome resource of the tomato pathogen Pseudocercospora fuligena.</title>
        <authorList>
            <person name="Zaccaron A."/>
        </authorList>
    </citation>
    <scope>NUCLEOTIDE SEQUENCE</scope>
    <source>
        <strain evidence="3">PF001</strain>
    </source>
</reference>
<evidence type="ECO:0000259" key="2">
    <source>
        <dbReference type="PROSITE" id="PS50090"/>
    </source>
</evidence>
<comment type="caution">
    <text evidence="3">The sequence shown here is derived from an EMBL/GenBank/DDBJ whole genome shotgun (WGS) entry which is preliminary data.</text>
</comment>
<dbReference type="InterPro" id="IPR001005">
    <property type="entry name" value="SANT/Myb"/>
</dbReference>
<dbReference type="OrthoDB" id="10464659at2759"/>
<accession>A0A8H6VKR9</accession>
<dbReference type="GO" id="GO:0005634">
    <property type="term" value="C:nucleus"/>
    <property type="evidence" value="ECO:0007669"/>
    <property type="project" value="TreeGrafter"/>
</dbReference>
<dbReference type="PROSITE" id="PS50090">
    <property type="entry name" value="MYB_LIKE"/>
    <property type="match status" value="1"/>
</dbReference>
<sequence>MPVRFTKEEDELLLKHREEGMIFVAIAKLLQRSKSSVVSRFFRLMDTKSPSKRLFSEAEDQLLYERRMSGHSYKDIANELGRSYYTVANRCYFIVGPRSVRHHKRGIPEQASALFSAVDDSLIIRRKAEGATGVEIARELRMESQNAHLAVANRWRKLQLRREIPLSGKPHVPITAELARRVVELRAAGKKFREIAVLERCSLSRVQQILSKRKRALDGKRTTFDDVAPNAKSEQTHHFPIMKDRQQMASQQDTQEVQLSQSSAHGLHRRQKAADQPRHMRRWTPEQDEKLWGFAMQNGRDWKALQLQMPDRTVKAIQARYTRIMCDKAILAEQKL</sequence>
<dbReference type="Proteomes" id="UP000660729">
    <property type="component" value="Unassembled WGS sequence"/>
</dbReference>
<proteinExistence type="predicted"/>